<dbReference type="Proteomes" id="UP000219901">
    <property type="component" value="Unassembled WGS sequence"/>
</dbReference>
<keyword evidence="1" id="KW-0472">Membrane</keyword>
<organism evidence="2 3">
    <name type="scientific">Faecalibacterium prausnitzii</name>
    <dbReference type="NCBI Taxonomy" id="853"/>
    <lineage>
        <taxon>Bacteria</taxon>
        <taxon>Bacillati</taxon>
        <taxon>Bacillota</taxon>
        <taxon>Clostridia</taxon>
        <taxon>Eubacteriales</taxon>
        <taxon>Oscillospiraceae</taxon>
        <taxon>Faecalibacterium</taxon>
    </lineage>
</organism>
<comment type="caution">
    <text evidence="2">The sequence shown here is derived from an EMBL/GenBank/DDBJ whole genome shotgun (WGS) entry which is preliminary data.</text>
</comment>
<proteinExistence type="predicted"/>
<evidence type="ECO:0000313" key="2">
    <source>
        <dbReference type="EMBL" id="PDX72238.1"/>
    </source>
</evidence>
<name>A0A2A6ZZP5_9FIRM</name>
<reference evidence="2 3" key="1">
    <citation type="journal article" date="2017" name="Front. Microbiol.">
        <title>New Insights into the Diversity of the Genus Faecalibacterium.</title>
        <authorList>
            <person name="Benevides L."/>
            <person name="Burman S."/>
            <person name="Martin R."/>
            <person name="Robert V."/>
            <person name="Thomas M."/>
            <person name="Miquel S."/>
            <person name="Chain F."/>
            <person name="Sokol H."/>
            <person name="Bermudez-Humaran L.G."/>
            <person name="Morrison M."/>
            <person name="Langella P."/>
            <person name="Azevedo V.A."/>
            <person name="Chatel J.M."/>
            <person name="Soares S."/>
        </authorList>
    </citation>
    <scope>NUCLEOTIDE SEQUENCE [LARGE SCALE GENOMIC DNA]</scope>
    <source>
        <strain evidence="2 3">CNCM I 4546</strain>
    </source>
</reference>
<keyword evidence="1" id="KW-0812">Transmembrane</keyword>
<accession>A0A2A6ZZP5</accession>
<dbReference type="RefSeq" id="WP_097783304.1">
    <property type="nucleotide sequence ID" value="NZ_BNEV01000007.1"/>
</dbReference>
<evidence type="ECO:0000256" key="1">
    <source>
        <dbReference type="SAM" id="Phobius"/>
    </source>
</evidence>
<protein>
    <submittedName>
        <fullName evidence="2">Peptidoglycan synthetase</fullName>
    </submittedName>
</protein>
<feature type="transmembrane region" description="Helical" evidence="1">
    <location>
        <begin position="36"/>
        <end position="58"/>
    </location>
</feature>
<feature type="transmembrane region" description="Helical" evidence="1">
    <location>
        <begin position="7"/>
        <end position="24"/>
    </location>
</feature>
<dbReference type="EMBL" id="NMTV01000053">
    <property type="protein sequence ID" value="PDX72238.1"/>
    <property type="molecule type" value="Genomic_DNA"/>
</dbReference>
<dbReference type="AlphaFoldDB" id="A0A2A6ZZP5"/>
<evidence type="ECO:0000313" key="3">
    <source>
        <dbReference type="Proteomes" id="UP000219901"/>
    </source>
</evidence>
<gene>
    <name evidence="2" type="ORF">CGS55_09165</name>
</gene>
<keyword evidence="1" id="KW-1133">Transmembrane helix</keyword>
<sequence length="83" mass="9029">MKHSGQTVLWELWAALCLCTALVLPPGSPWLHEPALLYPGLMLAAVVPAAWAVWWVVVPPQPLPPEQLLEPVQRQSLAALCGT</sequence>